<dbReference type="GO" id="GO:0006680">
    <property type="term" value="P:glucosylceramide catabolic process"/>
    <property type="evidence" value="ECO:0007669"/>
    <property type="project" value="TreeGrafter"/>
</dbReference>
<dbReference type="PANTHER" id="PTHR11069">
    <property type="entry name" value="GLUCOSYLCERAMIDASE"/>
    <property type="match status" value="1"/>
</dbReference>
<dbReference type="InterPro" id="IPR049161">
    <property type="entry name" value="GH59_cat"/>
</dbReference>
<dbReference type="GO" id="GO:0016020">
    <property type="term" value="C:membrane"/>
    <property type="evidence" value="ECO:0007669"/>
    <property type="project" value="GOC"/>
</dbReference>
<organism evidence="6 7">
    <name type="scientific">Podospora appendiculata</name>
    <dbReference type="NCBI Taxonomy" id="314037"/>
    <lineage>
        <taxon>Eukaryota</taxon>
        <taxon>Fungi</taxon>
        <taxon>Dikarya</taxon>
        <taxon>Ascomycota</taxon>
        <taxon>Pezizomycotina</taxon>
        <taxon>Sordariomycetes</taxon>
        <taxon>Sordariomycetidae</taxon>
        <taxon>Sordariales</taxon>
        <taxon>Podosporaceae</taxon>
        <taxon>Podospora</taxon>
    </lineage>
</organism>
<accession>A0AAE1C8W7</accession>
<reference evidence="6" key="2">
    <citation type="submission" date="2023-06" db="EMBL/GenBank/DDBJ databases">
        <authorList>
            <consortium name="Lawrence Berkeley National Laboratory"/>
            <person name="Haridas S."/>
            <person name="Hensen N."/>
            <person name="Bonometti L."/>
            <person name="Westerberg I."/>
            <person name="Brannstrom I.O."/>
            <person name="Guillou S."/>
            <person name="Cros-Aarteil S."/>
            <person name="Calhoun S."/>
            <person name="Kuo A."/>
            <person name="Mondo S."/>
            <person name="Pangilinan J."/>
            <person name="Riley R."/>
            <person name="Labutti K."/>
            <person name="Andreopoulos B."/>
            <person name="Lipzen A."/>
            <person name="Chen C."/>
            <person name="Yanf M."/>
            <person name="Daum C."/>
            <person name="Ng V."/>
            <person name="Clum A."/>
            <person name="Steindorff A."/>
            <person name="Ohm R."/>
            <person name="Martin F."/>
            <person name="Silar P."/>
            <person name="Natvig D."/>
            <person name="Lalanne C."/>
            <person name="Gautier V."/>
            <person name="Ament-Velasquez S.L."/>
            <person name="Kruys A."/>
            <person name="Hutchinson M.I."/>
            <person name="Powell A.J."/>
            <person name="Barry K."/>
            <person name="Miller A.N."/>
            <person name="Grigoriev I.V."/>
            <person name="Debuchy R."/>
            <person name="Gladieux P."/>
            <person name="Thoren M.H."/>
            <person name="Johannesson H."/>
        </authorList>
    </citation>
    <scope>NUCLEOTIDE SEQUENCE</scope>
    <source>
        <strain evidence="6">CBS 314.62</strain>
    </source>
</reference>
<proteinExistence type="inferred from homology"/>
<comment type="caution">
    <text evidence="6">The sequence shown here is derived from an EMBL/GenBank/DDBJ whole genome shotgun (WGS) entry which is preliminary data.</text>
</comment>
<dbReference type="InterPro" id="IPR017853">
    <property type="entry name" value="GH"/>
</dbReference>
<dbReference type="Pfam" id="PF17189">
    <property type="entry name" value="Glyco_hydro_30C"/>
    <property type="match status" value="1"/>
</dbReference>
<name>A0AAE1C8W7_9PEZI</name>
<reference evidence="6" key="1">
    <citation type="journal article" date="2023" name="Mol. Phylogenet. Evol.">
        <title>Genome-scale phylogeny and comparative genomics of the fungal order Sordariales.</title>
        <authorList>
            <person name="Hensen N."/>
            <person name="Bonometti L."/>
            <person name="Westerberg I."/>
            <person name="Brannstrom I.O."/>
            <person name="Guillou S."/>
            <person name="Cros-Aarteil S."/>
            <person name="Calhoun S."/>
            <person name="Haridas S."/>
            <person name="Kuo A."/>
            <person name="Mondo S."/>
            <person name="Pangilinan J."/>
            <person name="Riley R."/>
            <person name="LaButti K."/>
            <person name="Andreopoulos B."/>
            <person name="Lipzen A."/>
            <person name="Chen C."/>
            <person name="Yan M."/>
            <person name="Daum C."/>
            <person name="Ng V."/>
            <person name="Clum A."/>
            <person name="Steindorff A."/>
            <person name="Ohm R.A."/>
            <person name="Martin F."/>
            <person name="Silar P."/>
            <person name="Natvig D.O."/>
            <person name="Lalanne C."/>
            <person name="Gautier V."/>
            <person name="Ament-Velasquez S.L."/>
            <person name="Kruys A."/>
            <person name="Hutchinson M.I."/>
            <person name="Powell A.J."/>
            <person name="Barry K."/>
            <person name="Miller A.N."/>
            <person name="Grigoriev I.V."/>
            <person name="Debuchy R."/>
            <person name="Gladieux P."/>
            <person name="Hiltunen Thoren M."/>
            <person name="Johannesson H."/>
        </authorList>
    </citation>
    <scope>NUCLEOTIDE SEQUENCE</scope>
    <source>
        <strain evidence="6">CBS 314.62</strain>
    </source>
</reference>
<keyword evidence="2" id="KW-0732">Signal</keyword>
<evidence type="ECO:0000313" key="6">
    <source>
        <dbReference type="EMBL" id="KAK3683454.1"/>
    </source>
</evidence>
<sequence>MHLSELATIAAAAASLPLGARQSAMTLTVNVNQKYQTIDGFGFSEAFQRAYNIYNLAEPKRSQLVDLLFNTTSGAGFSILRNGIGSSPNSSNDWMNTILPASPGSPTGNASYVWDGKDSGQLWVSQQALKYGVKTFYANAWSAPGFMKTNGKDSNGGSLCGVTGATCTSGDWRQAYADYLVKYIQFYQQSGVNVTHLGFLNEPDMSTSYASMLSNGQQSADFIKVLHPMLQKAGLSHVQIACCDATGWKIQTTMTTALKAAGAEDLLGIITSHTYTSGISGTLPTTRKVWETECSDLSGGWSTAWYTNGASGDGYTWANSIYTGLTSGNVSAYLWWVATQDKATNGNKNEKLILVDGGNYVVSKRFWAFAQYSRTIRPGAVRVGVTAGSTNLKTTAFVNADGSVVVNVINTGTAAAGLVVAGIKGASGAKAWITDGSNDMAAVGSVAVAADGTVSGVSVPGRGMPRTTNVDILANDASLGTANHVVLMHDPGRLHPPASPRLRTFYELPERSMRSFP</sequence>
<feature type="domain" description="Glycosyl hydrolase family 30 beta sandwich" evidence="5">
    <location>
        <begin position="379"/>
        <end position="421"/>
    </location>
</feature>
<protein>
    <submittedName>
        <fullName evidence="6">Glycoside hydrolase family 30 protein</fullName>
    </submittedName>
</protein>
<dbReference type="EMBL" id="JAULSO010000004">
    <property type="protein sequence ID" value="KAK3683454.1"/>
    <property type="molecule type" value="Genomic_DNA"/>
</dbReference>
<gene>
    <name evidence="6" type="ORF">B0T22DRAFT_483315</name>
</gene>
<dbReference type="GO" id="GO:0004348">
    <property type="term" value="F:glucosylceramidase activity"/>
    <property type="evidence" value="ECO:0007669"/>
    <property type="project" value="InterPro"/>
</dbReference>
<dbReference type="InterPro" id="IPR013780">
    <property type="entry name" value="Glyco_hydro_b"/>
</dbReference>
<evidence type="ECO:0000256" key="2">
    <source>
        <dbReference type="ARBA" id="ARBA00022729"/>
    </source>
</evidence>
<dbReference type="Proteomes" id="UP001270362">
    <property type="component" value="Unassembled WGS sequence"/>
</dbReference>
<keyword evidence="7" id="KW-1185">Reference proteome</keyword>
<evidence type="ECO:0000256" key="3">
    <source>
        <dbReference type="ARBA" id="ARBA00022801"/>
    </source>
</evidence>
<dbReference type="AlphaFoldDB" id="A0AAE1C8W7"/>
<evidence type="ECO:0000313" key="7">
    <source>
        <dbReference type="Proteomes" id="UP001270362"/>
    </source>
</evidence>
<dbReference type="Gene3D" id="3.20.20.80">
    <property type="entry name" value="Glycosidases"/>
    <property type="match status" value="1"/>
</dbReference>
<dbReference type="PANTHER" id="PTHR11069:SF23">
    <property type="entry name" value="LYSOSOMAL ACID GLUCOSYLCERAMIDASE"/>
    <property type="match status" value="1"/>
</dbReference>
<dbReference type="Pfam" id="PF02057">
    <property type="entry name" value="Glyco_hydro_59"/>
    <property type="match status" value="1"/>
</dbReference>
<dbReference type="InterPro" id="IPR033452">
    <property type="entry name" value="GH30_C"/>
</dbReference>
<dbReference type="InterPro" id="IPR001139">
    <property type="entry name" value="Glyco_hydro_30"/>
</dbReference>
<dbReference type="SUPFAM" id="SSF51445">
    <property type="entry name" value="(Trans)glycosidases"/>
    <property type="match status" value="1"/>
</dbReference>
<dbReference type="Gene3D" id="2.60.40.1180">
    <property type="entry name" value="Golgi alpha-mannosidase II"/>
    <property type="match status" value="1"/>
</dbReference>
<evidence type="ECO:0000259" key="5">
    <source>
        <dbReference type="Pfam" id="PF17189"/>
    </source>
</evidence>
<evidence type="ECO:0000259" key="4">
    <source>
        <dbReference type="Pfam" id="PF02057"/>
    </source>
</evidence>
<keyword evidence="3 6" id="KW-0378">Hydrolase</keyword>
<comment type="similarity">
    <text evidence="1">Belongs to the glycosyl hydrolase 30 family.</text>
</comment>
<dbReference type="SUPFAM" id="SSF51011">
    <property type="entry name" value="Glycosyl hydrolase domain"/>
    <property type="match status" value="1"/>
</dbReference>
<feature type="domain" description="Glycosyl hydrolase family 59 catalytic" evidence="4">
    <location>
        <begin position="53"/>
        <end position="372"/>
    </location>
</feature>
<evidence type="ECO:0000256" key="1">
    <source>
        <dbReference type="ARBA" id="ARBA00005382"/>
    </source>
</evidence>